<reference evidence="1 2" key="1">
    <citation type="journal article" date="2022" name="Hortic Res">
        <title>A haplotype resolved chromosomal level avocado genome allows analysis of novel avocado genes.</title>
        <authorList>
            <person name="Nath O."/>
            <person name="Fletcher S.J."/>
            <person name="Hayward A."/>
            <person name="Shaw L.M."/>
            <person name="Masouleh A.K."/>
            <person name="Furtado A."/>
            <person name="Henry R.J."/>
            <person name="Mitter N."/>
        </authorList>
    </citation>
    <scope>NUCLEOTIDE SEQUENCE [LARGE SCALE GENOMIC DNA]</scope>
    <source>
        <strain evidence="2">cv. Hass</strain>
    </source>
</reference>
<gene>
    <name evidence="1" type="ORF">MRB53_000643</name>
</gene>
<keyword evidence="2" id="KW-1185">Reference proteome</keyword>
<organism evidence="1 2">
    <name type="scientific">Persea americana</name>
    <name type="common">Avocado</name>
    <dbReference type="NCBI Taxonomy" id="3435"/>
    <lineage>
        <taxon>Eukaryota</taxon>
        <taxon>Viridiplantae</taxon>
        <taxon>Streptophyta</taxon>
        <taxon>Embryophyta</taxon>
        <taxon>Tracheophyta</taxon>
        <taxon>Spermatophyta</taxon>
        <taxon>Magnoliopsida</taxon>
        <taxon>Magnoliidae</taxon>
        <taxon>Laurales</taxon>
        <taxon>Lauraceae</taxon>
        <taxon>Persea</taxon>
    </lineage>
</organism>
<dbReference type="EMBL" id="CM056809">
    <property type="protein sequence ID" value="KAJ8647620.1"/>
    <property type="molecule type" value="Genomic_DNA"/>
</dbReference>
<protein>
    <submittedName>
        <fullName evidence="1">Uncharacterized protein</fullName>
    </submittedName>
</protein>
<evidence type="ECO:0000313" key="1">
    <source>
        <dbReference type="EMBL" id="KAJ8647620.1"/>
    </source>
</evidence>
<evidence type="ECO:0000313" key="2">
    <source>
        <dbReference type="Proteomes" id="UP001234297"/>
    </source>
</evidence>
<accession>A0ACC2MPJ4</accession>
<dbReference type="Proteomes" id="UP001234297">
    <property type="component" value="Chromosome 1"/>
</dbReference>
<name>A0ACC2MPJ4_PERAE</name>
<proteinExistence type="predicted"/>
<sequence length="253" mass="27036">MKLPLFFQFLAIFSILVSTNPTSAQCLDDQKSSLLTLFGSAHPPSWTPNTDCCIHWEGITCDGSTGHVTGLDLTNCSIRASINSTSLLSLSSLRNLNLSHNSFFDSSIPTSIGALSNLTHLNLSNSGFKGNVPVEISRVKSLESLDLSFSAFVSLSSLRFSSPDFEYVVGNLSGLRELYLDNVDISSPAPEPLAGLANLSEGEGVAMVRAHLDEEGGGIAVGREDLLVGVRWGGRRELVEGDDKGKDDKSGDE</sequence>
<comment type="caution">
    <text evidence="1">The sequence shown here is derived from an EMBL/GenBank/DDBJ whole genome shotgun (WGS) entry which is preliminary data.</text>
</comment>